<comment type="subcellular location">
    <subcellularLocation>
        <location evidence="1">Cell membrane</location>
        <topology evidence="1">Multi-pass membrane protein</topology>
    </subcellularLocation>
</comment>
<dbReference type="EMBL" id="HG916826">
    <property type="protein sequence ID" value="CDM42920.1"/>
    <property type="molecule type" value="Genomic_DNA"/>
</dbReference>
<dbReference type="Gene3D" id="1.20.1250.20">
    <property type="entry name" value="MFS general substrate transporter like domains"/>
    <property type="match status" value="1"/>
</dbReference>
<keyword evidence="2" id="KW-0813">Transport</keyword>
<feature type="domain" description="Major facilitator superfamily (MFS) profile" evidence="9">
    <location>
        <begin position="18"/>
        <end position="116"/>
    </location>
</feature>
<gene>
    <name evidence="10" type="primary">proP1</name>
    <name evidence="10" type="ORF">BN5_4386</name>
</gene>
<feature type="transmembrane region" description="Helical" evidence="8">
    <location>
        <begin position="27"/>
        <end position="48"/>
    </location>
</feature>
<proteinExistence type="predicted"/>
<dbReference type="InterPro" id="IPR005828">
    <property type="entry name" value="MFS_sugar_transport-like"/>
</dbReference>
<accession>W6R1I3</accession>
<sequence>MNAINTGQQVSPATLHKVIAASAIGNFVEWFDFAVYGFLAVTIASLFFPPGNPTLALLQTFAVFVVSFALRPLGGIVFGILGDRIGRKRALSITVLLMAGGLALPESSKRPLSYQR</sequence>
<reference evidence="10 11" key="1">
    <citation type="submission" date="2013-11" db="EMBL/GenBank/DDBJ databases">
        <title>Complete genome sequence of the cyanide-degrading bacterium Pseudomonas pseudoalcaligenes CECT 5344.</title>
        <authorList>
            <person name="Wibberg D."/>
            <person name="Puehler A."/>
            <person name="Schlueter A."/>
        </authorList>
    </citation>
    <scope>NUCLEOTIDE SEQUENCE [LARGE SCALE GENOMIC DNA]</scope>
    <source>
        <strain evidence="11">CECT 5344</strain>
    </source>
</reference>
<evidence type="ECO:0000256" key="1">
    <source>
        <dbReference type="ARBA" id="ARBA00004651"/>
    </source>
</evidence>
<dbReference type="PROSITE" id="PS50850">
    <property type="entry name" value="MFS"/>
    <property type="match status" value="1"/>
</dbReference>
<evidence type="ECO:0000256" key="2">
    <source>
        <dbReference type="ARBA" id="ARBA00022448"/>
    </source>
</evidence>
<dbReference type="HOGENOM" id="CLU_2094763_0_0_6"/>
<evidence type="ECO:0000313" key="10">
    <source>
        <dbReference type="EMBL" id="CDM42920.1"/>
    </source>
</evidence>
<dbReference type="GO" id="GO:0005886">
    <property type="term" value="C:plasma membrane"/>
    <property type="evidence" value="ECO:0007669"/>
    <property type="project" value="UniProtKB-SubCell"/>
</dbReference>
<dbReference type="eggNOG" id="COG0477">
    <property type="taxonomic scope" value="Bacteria"/>
</dbReference>
<evidence type="ECO:0000256" key="3">
    <source>
        <dbReference type="ARBA" id="ARBA00022475"/>
    </source>
</evidence>
<evidence type="ECO:0000256" key="4">
    <source>
        <dbReference type="ARBA" id="ARBA00022692"/>
    </source>
</evidence>
<dbReference type="Pfam" id="PF00083">
    <property type="entry name" value="Sugar_tr"/>
    <property type="match status" value="1"/>
</dbReference>
<evidence type="ECO:0000256" key="7">
    <source>
        <dbReference type="ARBA" id="ARBA00023136"/>
    </source>
</evidence>
<keyword evidence="7 8" id="KW-0472">Membrane</keyword>
<dbReference type="PANTHER" id="PTHR43528:SF1">
    <property type="entry name" value="ALPHA-KETOGLUTARATE PERMEASE"/>
    <property type="match status" value="1"/>
</dbReference>
<name>W6R1I3_ECTO5</name>
<dbReference type="InterPro" id="IPR051084">
    <property type="entry name" value="H+-coupled_symporters"/>
</dbReference>
<evidence type="ECO:0000259" key="9">
    <source>
        <dbReference type="PROSITE" id="PS50850"/>
    </source>
</evidence>
<dbReference type="SUPFAM" id="SSF103473">
    <property type="entry name" value="MFS general substrate transporter"/>
    <property type="match status" value="1"/>
</dbReference>
<dbReference type="Proteomes" id="UP000032841">
    <property type="component" value="Chromosome"/>
</dbReference>
<dbReference type="KEGG" id="ppse:BN5_4386"/>
<dbReference type="InterPro" id="IPR036259">
    <property type="entry name" value="MFS_trans_sf"/>
</dbReference>
<dbReference type="AlphaFoldDB" id="W6R1I3"/>
<keyword evidence="3" id="KW-1003">Cell membrane</keyword>
<dbReference type="GO" id="GO:0015293">
    <property type="term" value="F:symporter activity"/>
    <property type="evidence" value="ECO:0007669"/>
    <property type="project" value="UniProtKB-KW"/>
</dbReference>
<evidence type="ECO:0000256" key="8">
    <source>
        <dbReference type="SAM" id="Phobius"/>
    </source>
</evidence>
<protein>
    <submittedName>
        <fullName evidence="10">Proline/betaine transporter</fullName>
    </submittedName>
</protein>
<feature type="transmembrane region" description="Helical" evidence="8">
    <location>
        <begin position="60"/>
        <end position="81"/>
    </location>
</feature>
<evidence type="ECO:0000313" key="11">
    <source>
        <dbReference type="Proteomes" id="UP000032841"/>
    </source>
</evidence>
<keyword evidence="4 8" id="KW-0812">Transmembrane</keyword>
<dbReference type="InterPro" id="IPR020846">
    <property type="entry name" value="MFS_dom"/>
</dbReference>
<keyword evidence="5" id="KW-0769">Symport</keyword>
<dbReference type="PANTHER" id="PTHR43528">
    <property type="entry name" value="ALPHA-KETOGLUTARATE PERMEASE"/>
    <property type="match status" value="1"/>
</dbReference>
<keyword evidence="6 8" id="KW-1133">Transmembrane helix</keyword>
<organism evidence="10 11">
    <name type="scientific">Ectopseudomonas oleovorans (strain CECT 5344)</name>
    <name type="common">Pseudomonas pseudoalcaligenes</name>
    <dbReference type="NCBI Taxonomy" id="1182590"/>
    <lineage>
        <taxon>Bacteria</taxon>
        <taxon>Pseudomonadati</taxon>
        <taxon>Pseudomonadota</taxon>
        <taxon>Gammaproteobacteria</taxon>
        <taxon>Pseudomonadales</taxon>
        <taxon>Pseudomonadaceae</taxon>
        <taxon>Ectopseudomonas</taxon>
    </lineage>
</organism>
<evidence type="ECO:0000256" key="5">
    <source>
        <dbReference type="ARBA" id="ARBA00022847"/>
    </source>
</evidence>
<evidence type="ECO:0000256" key="6">
    <source>
        <dbReference type="ARBA" id="ARBA00022989"/>
    </source>
</evidence>